<evidence type="ECO:0000256" key="2">
    <source>
        <dbReference type="ARBA" id="ARBA00022803"/>
    </source>
</evidence>
<keyword evidence="1" id="KW-0677">Repeat</keyword>
<keyword evidence="2" id="KW-0802">TPR repeat</keyword>
<dbReference type="Gene3D" id="1.25.40.10">
    <property type="entry name" value="Tetratricopeptide repeat domain"/>
    <property type="match status" value="4"/>
</dbReference>
<evidence type="ECO:0008006" key="4">
    <source>
        <dbReference type="Google" id="ProtNLM"/>
    </source>
</evidence>
<dbReference type="AlphaFoldDB" id="A0A0F9N6F4"/>
<dbReference type="EMBL" id="LAZR01003914">
    <property type="protein sequence ID" value="KKN13529.1"/>
    <property type="molecule type" value="Genomic_DNA"/>
</dbReference>
<dbReference type="Pfam" id="PF12895">
    <property type="entry name" value="ANAPC3"/>
    <property type="match status" value="1"/>
</dbReference>
<dbReference type="InterPro" id="IPR011990">
    <property type="entry name" value="TPR-like_helical_dom_sf"/>
</dbReference>
<dbReference type="Pfam" id="PF13181">
    <property type="entry name" value="TPR_8"/>
    <property type="match status" value="2"/>
</dbReference>
<evidence type="ECO:0000313" key="3">
    <source>
        <dbReference type="EMBL" id="KKN13529.1"/>
    </source>
</evidence>
<dbReference type="SMART" id="SM00028">
    <property type="entry name" value="TPR"/>
    <property type="match status" value="4"/>
</dbReference>
<dbReference type="InterPro" id="IPR019734">
    <property type="entry name" value="TPR_rpt"/>
</dbReference>
<dbReference type="SUPFAM" id="SSF48452">
    <property type="entry name" value="TPR-like"/>
    <property type="match status" value="2"/>
</dbReference>
<comment type="caution">
    <text evidence="3">The sequence shown here is derived from an EMBL/GenBank/DDBJ whole genome shotgun (WGS) entry which is preliminary data.</text>
</comment>
<organism evidence="3">
    <name type="scientific">marine sediment metagenome</name>
    <dbReference type="NCBI Taxonomy" id="412755"/>
    <lineage>
        <taxon>unclassified sequences</taxon>
        <taxon>metagenomes</taxon>
        <taxon>ecological metagenomes</taxon>
    </lineage>
</organism>
<accession>A0A0F9N6F4</accession>
<sequence length="405" mass="46289">MKLFKTVLTILLFLLSFQSIDAAENDQYLLTEKTYKALNQAQELMGEEKYTQAKTQLTELLKNTAENPYENAVVLQTLGFLYSSTEQYKPAAQSFQKALDSKALPDDVAHTLRYNLAQLLIADEQYTSGIRLMEQWLTAEKNPENSVYVLLASAYYRTNNFSKAAERIRIAIKNDPSPKEDWYRLLLSSYLSLKQYKSATTVLETLITQHPQKSMYWQQLSALYSQQDKQLTSLAVKMLARRLDLSKADTLTNLANMYRYLNIPYKSATLLETGLQNGVIKRDFKHLESLANSWLAARQHDEAAATLTEMLPLDSSGKTHLKLGQLFIQTEQWKKARDTLGNAKKLVKGDELGRIYALLGTAYFNEDNLEQAKQQFNLAAGYASQKKQASQWLSYITMMEKQRSE</sequence>
<gene>
    <name evidence="3" type="ORF">LCGC14_1005480</name>
</gene>
<evidence type="ECO:0000256" key="1">
    <source>
        <dbReference type="ARBA" id="ARBA00022737"/>
    </source>
</evidence>
<dbReference type="PANTHER" id="PTHR45586">
    <property type="entry name" value="TPR REPEAT-CONTAINING PROTEIN PA4667"/>
    <property type="match status" value="1"/>
</dbReference>
<dbReference type="InterPro" id="IPR051012">
    <property type="entry name" value="CellSynth/LPSAsmb/PSIAsmb"/>
</dbReference>
<dbReference type="PROSITE" id="PS50005">
    <property type="entry name" value="TPR"/>
    <property type="match status" value="2"/>
</dbReference>
<proteinExistence type="predicted"/>
<dbReference type="PANTHER" id="PTHR45586:SF1">
    <property type="entry name" value="LIPOPOLYSACCHARIDE ASSEMBLY PROTEIN B"/>
    <property type="match status" value="1"/>
</dbReference>
<reference evidence="3" key="1">
    <citation type="journal article" date="2015" name="Nature">
        <title>Complex archaea that bridge the gap between prokaryotes and eukaryotes.</title>
        <authorList>
            <person name="Spang A."/>
            <person name="Saw J.H."/>
            <person name="Jorgensen S.L."/>
            <person name="Zaremba-Niedzwiedzka K."/>
            <person name="Martijn J."/>
            <person name="Lind A.E."/>
            <person name="van Eijk R."/>
            <person name="Schleper C."/>
            <person name="Guy L."/>
            <person name="Ettema T.J."/>
        </authorList>
    </citation>
    <scope>NUCLEOTIDE SEQUENCE</scope>
</reference>
<name>A0A0F9N6F4_9ZZZZ</name>
<protein>
    <recommendedName>
        <fullName evidence="4">Tetratricopeptide repeat-like domain-containing protein</fullName>
    </recommendedName>
</protein>